<dbReference type="AlphaFoldDB" id="A0A4P9VX92"/>
<reference evidence="3" key="1">
    <citation type="journal article" date="2018" name="Nat. Microbiol.">
        <title>Leveraging single-cell genomics to expand the fungal tree of life.</title>
        <authorList>
            <person name="Ahrendt S.R."/>
            <person name="Quandt C.A."/>
            <person name="Ciobanu D."/>
            <person name="Clum A."/>
            <person name="Salamov A."/>
            <person name="Andreopoulos B."/>
            <person name="Cheng J.F."/>
            <person name="Woyke T."/>
            <person name="Pelin A."/>
            <person name="Henrissat B."/>
            <person name="Reynolds N.K."/>
            <person name="Benny G.L."/>
            <person name="Smith M.E."/>
            <person name="James T.Y."/>
            <person name="Grigoriev I.V."/>
        </authorList>
    </citation>
    <scope>NUCLEOTIDE SEQUENCE [LARGE SCALE GENOMIC DNA]</scope>
</reference>
<gene>
    <name evidence="2" type="ORF">BDK51DRAFT_39483</name>
</gene>
<keyword evidence="3" id="KW-1185">Reference proteome</keyword>
<evidence type="ECO:0000256" key="1">
    <source>
        <dbReference type="SAM" id="MobiDB-lite"/>
    </source>
</evidence>
<sequence length="305" mass="34402">MEKIFGQLLVLSRCITENTFNQHPSLQKQHGGRKRKNGQNGAVRKESLRDEQWRDQRRGVGPPPAAPRQPLPDWPTPAHAPSRTHTVRKQYLEQNHSVDTQRVLERSGRKAHVLAVNAERSLGMGRRRRRRRRLNVASTSEGRRTCTNSTPTTTPHAASFSRYLRAHDHHADPSSDSSESPHESPWATPELYTTLVLKPDARLLTILHWTLQPSIQFAMERFIQLGLSIRGSRTRSIPEQSANSWAAARDTHLRIWIHDNYWPSTAMAAATPGTKITGTMGAIPNEIITALRGGTDDWEPLASQQ</sequence>
<proteinExistence type="predicted"/>
<evidence type="ECO:0000313" key="3">
    <source>
        <dbReference type="Proteomes" id="UP000269721"/>
    </source>
</evidence>
<evidence type="ECO:0000313" key="2">
    <source>
        <dbReference type="EMBL" id="RKO82900.1"/>
    </source>
</evidence>
<dbReference type="EMBL" id="ML001934">
    <property type="protein sequence ID" value="RKO82900.1"/>
    <property type="molecule type" value="Genomic_DNA"/>
</dbReference>
<name>A0A4P9VX92_9FUNG</name>
<feature type="region of interest" description="Disordered" evidence="1">
    <location>
        <begin position="120"/>
        <end position="156"/>
    </location>
</feature>
<feature type="region of interest" description="Disordered" evidence="1">
    <location>
        <begin position="22"/>
        <end position="83"/>
    </location>
</feature>
<protein>
    <submittedName>
        <fullName evidence="2">Uncharacterized protein</fullName>
    </submittedName>
</protein>
<feature type="compositionally biased region" description="Basic and acidic residues" evidence="1">
    <location>
        <begin position="43"/>
        <end position="58"/>
    </location>
</feature>
<feature type="compositionally biased region" description="Low complexity" evidence="1">
    <location>
        <begin position="145"/>
        <end position="154"/>
    </location>
</feature>
<feature type="compositionally biased region" description="Pro residues" evidence="1">
    <location>
        <begin position="61"/>
        <end position="75"/>
    </location>
</feature>
<feature type="compositionally biased region" description="Basic residues" evidence="1">
    <location>
        <begin position="125"/>
        <end position="134"/>
    </location>
</feature>
<organism evidence="2 3">
    <name type="scientific">Blyttiomyces helicus</name>
    <dbReference type="NCBI Taxonomy" id="388810"/>
    <lineage>
        <taxon>Eukaryota</taxon>
        <taxon>Fungi</taxon>
        <taxon>Fungi incertae sedis</taxon>
        <taxon>Chytridiomycota</taxon>
        <taxon>Chytridiomycota incertae sedis</taxon>
        <taxon>Chytridiomycetes</taxon>
        <taxon>Chytridiomycetes incertae sedis</taxon>
        <taxon>Blyttiomyces</taxon>
    </lineage>
</organism>
<dbReference type="Proteomes" id="UP000269721">
    <property type="component" value="Unassembled WGS sequence"/>
</dbReference>
<accession>A0A4P9VX92</accession>